<feature type="compositionally biased region" description="Low complexity" evidence="1">
    <location>
        <begin position="167"/>
        <end position="219"/>
    </location>
</feature>
<evidence type="ECO:0000313" key="4">
    <source>
        <dbReference type="Proteomes" id="UP001054857"/>
    </source>
</evidence>
<dbReference type="GO" id="GO:0016020">
    <property type="term" value="C:membrane"/>
    <property type="evidence" value="ECO:0007669"/>
    <property type="project" value="TreeGrafter"/>
</dbReference>
<dbReference type="PANTHER" id="PTHR15048">
    <property type="entry name" value="STARCH-BINDING DOMAIN-CONTAINING PROTEIN 1"/>
    <property type="match status" value="1"/>
</dbReference>
<evidence type="ECO:0000313" key="3">
    <source>
        <dbReference type="EMBL" id="GFR40228.1"/>
    </source>
</evidence>
<dbReference type="InterPro" id="IPR013784">
    <property type="entry name" value="Carb-bd-like_fold"/>
</dbReference>
<keyword evidence="4" id="KW-1185">Reference proteome</keyword>
<dbReference type="Gene3D" id="2.60.40.10">
    <property type="entry name" value="Immunoglobulins"/>
    <property type="match status" value="1"/>
</dbReference>
<dbReference type="SMART" id="SM01065">
    <property type="entry name" value="CBM_2"/>
    <property type="match status" value="1"/>
</dbReference>
<dbReference type="EMBL" id="BMAR01000001">
    <property type="protein sequence ID" value="GFR40228.1"/>
    <property type="molecule type" value="Genomic_DNA"/>
</dbReference>
<reference evidence="3 4" key="1">
    <citation type="journal article" date="2021" name="Sci. Rep.">
        <title>Genome sequencing of the multicellular alga Astrephomene provides insights into convergent evolution of germ-soma differentiation.</title>
        <authorList>
            <person name="Yamashita S."/>
            <person name="Yamamoto K."/>
            <person name="Matsuzaki R."/>
            <person name="Suzuki S."/>
            <person name="Yamaguchi H."/>
            <person name="Hirooka S."/>
            <person name="Minakuchi Y."/>
            <person name="Miyagishima S."/>
            <person name="Kawachi M."/>
            <person name="Toyoda A."/>
            <person name="Nozaki H."/>
        </authorList>
    </citation>
    <scope>NUCLEOTIDE SEQUENCE [LARGE SCALE GENOMIC DNA]</scope>
    <source>
        <strain evidence="3 4">NIES-4017</strain>
    </source>
</reference>
<dbReference type="GO" id="GO:2001070">
    <property type="term" value="F:starch binding"/>
    <property type="evidence" value="ECO:0007669"/>
    <property type="project" value="InterPro"/>
</dbReference>
<feature type="domain" description="CBM20" evidence="2">
    <location>
        <begin position="42"/>
        <end position="154"/>
    </location>
</feature>
<protein>
    <recommendedName>
        <fullName evidence="2">CBM20 domain-containing protein</fullName>
    </recommendedName>
</protein>
<organism evidence="3 4">
    <name type="scientific">Astrephomene gubernaculifera</name>
    <dbReference type="NCBI Taxonomy" id="47775"/>
    <lineage>
        <taxon>Eukaryota</taxon>
        <taxon>Viridiplantae</taxon>
        <taxon>Chlorophyta</taxon>
        <taxon>core chlorophytes</taxon>
        <taxon>Chlorophyceae</taxon>
        <taxon>CS clade</taxon>
        <taxon>Chlamydomonadales</taxon>
        <taxon>Astrephomenaceae</taxon>
        <taxon>Astrephomene</taxon>
    </lineage>
</organism>
<feature type="compositionally biased region" description="Low complexity" evidence="1">
    <location>
        <begin position="277"/>
        <end position="300"/>
    </location>
</feature>
<feature type="compositionally biased region" description="Low complexity" evidence="1">
    <location>
        <begin position="418"/>
        <end position="435"/>
    </location>
</feature>
<dbReference type="Proteomes" id="UP001054857">
    <property type="component" value="Unassembled WGS sequence"/>
</dbReference>
<dbReference type="PROSITE" id="PS51166">
    <property type="entry name" value="CBM20"/>
    <property type="match status" value="1"/>
</dbReference>
<dbReference type="InterPro" id="IPR002044">
    <property type="entry name" value="CBM20"/>
</dbReference>
<dbReference type="PANTHER" id="PTHR15048:SF0">
    <property type="entry name" value="STARCH-BINDING DOMAIN-CONTAINING PROTEIN 1"/>
    <property type="match status" value="1"/>
</dbReference>
<feature type="compositionally biased region" description="Polar residues" evidence="1">
    <location>
        <begin position="229"/>
        <end position="240"/>
    </location>
</feature>
<evidence type="ECO:0000256" key="1">
    <source>
        <dbReference type="SAM" id="MobiDB-lite"/>
    </source>
</evidence>
<dbReference type="CDD" id="cd05467">
    <property type="entry name" value="CBM20"/>
    <property type="match status" value="1"/>
</dbReference>
<dbReference type="SUPFAM" id="SSF49452">
    <property type="entry name" value="Starch-binding domain-like"/>
    <property type="match status" value="1"/>
</dbReference>
<feature type="region of interest" description="Disordered" evidence="1">
    <location>
        <begin position="415"/>
        <end position="435"/>
    </location>
</feature>
<gene>
    <name evidence="3" type="ORF">Agub_g796</name>
</gene>
<name>A0AAD3DEQ1_9CHLO</name>
<feature type="region of interest" description="Disordered" evidence="1">
    <location>
        <begin position="167"/>
        <end position="335"/>
    </location>
</feature>
<accession>A0AAD3DEQ1</accession>
<dbReference type="AlphaFoldDB" id="A0AAD3DEQ1"/>
<evidence type="ECO:0000259" key="2">
    <source>
        <dbReference type="PROSITE" id="PS51166"/>
    </source>
</evidence>
<dbReference type="InterPro" id="IPR013783">
    <property type="entry name" value="Ig-like_fold"/>
</dbReference>
<proteinExistence type="predicted"/>
<comment type="caution">
    <text evidence="3">The sequence shown here is derived from an EMBL/GenBank/DDBJ whole genome shotgun (WGS) entry which is preliminary data.</text>
</comment>
<sequence>MVQYSLKAHPSCGAVPTTPQCRRARFCSRLAAVRCFKDNSDETSAGPLRLNFKLPYRVNFGQSVGLVGSGDTLGNWDPKRRIPMKWTDGDWWIAEVSVAPGTPTLDLEYKYVIVNADGNISYWKPGNNYRVTLPLQPTNAKVLKRVKVADAWDESFKKIDLEEVESVPSAASSSGSSSPLQGTLPGQLGPQQLGQQHEQGRQQPTTAAAATSPLSPQLPTATAAGAPGDQQSAPSTSQPATDAASMAASNGSGVQAAPLPPAEQPTTSNGVMPAAGTTSSSTQQHPPQQPLVGQQQQQLRQAEDEGGRGPAGLQASTPPPQPPRVGQLGGVPPSFAAATCLPSLHPALMAEEDRLQDVVRSSLEDLQQQVDMHQQLRKRTDDPAAPEVLVADRIVAAANNRVVAYSKALKAVQEFSRLPPSHSLPKESSPSEKSA</sequence>
<dbReference type="Pfam" id="PF00686">
    <property type="entry name" value="CBM_20"/>
    <property type="match status" value="1"/>
</dbReference>